<reference evidence="2 3" key="4">
    <citation type="journal article" date="2020" name="Sci. Rep.">
        <title>beta-carboline chemical signals induce reveromycin production through a LuxR family regulator in Streptomyces sp. SN-593.</title>
        <authorList>
            <person name="Panthee S."/>
            <person name="Kito N."/>
            <person name="Hayashi T."/>
            <person name="Shimizu T."/>
            <person name="Ishikawa J."/>
            <person name="Hamamoto H."/>
            <person name="Osada H."/>
            <person name="Takahashi S."/>
        </authorList>
    </citation>
    <scope>NUCLEOTIDE SEQUENCE [LARGE SCALE GENOMIC DNA]</scope>
    <source>
        <strain evidence="2 3">SN-593</strain>
    </source>
</reference>
<feature type="domain" description="Glyoxalase-like" evidence="1">
    <location>
        <begin position="9"/>
        <end position="108"/>
    </location>
</feature>
<gene>
    <name evidence="2" type="ORF">RVR_376</name>
</gene>
<dbReference type="EMBL" id="AP018365">
    <property type="protein sequence ID" value="BBA95493.1"/>
    <property type="molecule type" value="Genomic_DNA"/>
</dbReference>
<dbReference type="AlphaFoldDB" id="A0A7U3UMX8"/>
<proteinExistence type="predicted"/>
<accession>A0A7U3UMX8</accession>
<reference evidence="2 3" key="1">
    <citation type="journal article" date="2010" name="J. Bacteriol.">
        <title>Biochemical characterization of a novel indole prenyltransferase from Streptomyces sp. SN-593.</title>
        <authorList>
            <person name="Takahashi S."/>
            <person name="Takagi H."/>
            <person name="Toyoda A."/>
            <person name="Uramoto M."/>
            <person name="Nogawa T."/>
            <person name="Ueki M."/>
            <person name="Sakaki Y."/>
            <person name="Osada H."/>
        </authorList>
    </citation>
    <scope>NUCLEOTIDE SEQUENCE [LARGE SCALE GENOMIC DNA]</scope>
    <source>
        <strain evidence="2 3">SN-593</strain>
    </source>
</reference>
<organism evidence="2 3">
    <name type="scientific">Actinacidiphila reveromycinica</name>
    <dbReference type="NCBI Taxonomy" id="659352"/>
    <lineage>
        <taxon>Bacteria</taxon>
        <taxon>Bacillati</taxon>
        <taxon>Actinomycetota</taxon>
        <taxon>Actinomycetes</taxon>
        <taxon>Kitasatosporales</taxon>
        <taxon>Streptomycetaceae</taxon>
        <taxon>Actinacidiphila</taxon>
    </lineage>
</organism>
<dbReference type="Pfam" id="PF18029">
    <property type="entry name" value="Glyoxalase_6"/>
    <property type="match status" value="1"/>
</dbReference>
<dbReference type="RefSeq" id="WP_202232017.1">
    <property type="nucleotide sequence ID" value="NZ_AP018365.1"/>
</dbReference>
<dbReference type="Gene3D" id="3.10.180.10">
    <property type="entry name" value="2,3-Dihydroxybiphenyl 1,2-Dioxygenase, domain 1"/>
    <property type="match status" value="1"/>
</dbReference>
<evidence type="ECO:0000313" key="3">
    <source>
        <dbReference type="Proteomes" id="UP000595703"/>
    </source>
</evidence>
<reference evidence="2 3" key="3">
    <citation type="journal article" date="2011" name="Nat. Chem. Biol.">
        <title>Reveromycin A biosynthesis uses RevG and RevJ for stereospecific spiroacetal formation.</title>
        <authorList>
            <person name="Takahashi S."/>
            <person name="Toyoda A."/>
            <person name="Sekiyama Y."/>
            <person name="Takagi H."/>
            <person name="Nogawa T."/>
            <person name="Uramoto M."/>
            <person name="Suzuki R."/>
            <person name="Koshino H."/>
            <person name="Kumano T."/>
            <person name="Panthee S."/>
            <person name="Dairi T."/>
            <person name="Ishikawa J."/>
            <person name="Ikeda H."/>
            <person name="Sakaki Y."/>
            <person name="Osada H."/>
        </authorList>
    </citation>
    <scope>NUCLEOTIDE SEQUENCE [LARGE SCALE GENOMIC DNA]</scope>
    <source>
        <strain evidence="2 3">SN-593</strain>
    </source>
</reference>
<dbReference type="SUPFAM" id="SSF54593">
    <property type="entry name" value="Glyoxalase/Bleomycin resistance protein/Dihydroxybiphenyl dioxygenase"/>
    <property type="match status" value="1"/>
</dbReference>
<evidence type="ECO:0000313" key="2">
    <source>
        <dbReference type="EMBL" id="BBA95493.1"/>
    </source>
</evidence>
<dbReference type="InterPro" id="IPR029068">
    <property type="entry name" value="Glyas_Bleomycin-R_OHBP_Dase"/>
</dbReference>
<protein>
    <recommendedName>
        <fullName evidence="1">Glyoxalase-like domain-containing protein</fullName>
    </recommendedName>
</protein>
<name>A0A7U3UMX8_9ACTN</name>
<reference evidence="2 3" key="2">
    <citation type="journal article" date="2011" name="J. Antibiot.">
        <title>Furaquinocins I and J: novel polyketide isoprenoid hybrid compounds from Streptomyces reveromyceticus SN-593.</title>
        <authorList>
            <person name="Panthee S."/>
            <person name="Takahashi S."/>
            <person name="Takagi H."/>
            <person name="Nogawa T."/>
            <person name="Oowada E."/>
            <person name="Uramoto M."/>
            <person name="Osada H."/>
        </authorList>
    </citation>
    <scope>NUCLEOTIDE SEQUENCE [LARGE SCALE GENOMIC DNA]</scope>
    <source>
        <strain evidence="2 3">SN-593</strain>
    </source>
</reference>
<dbReference type="KEGG" id="arev:RVR_376"/>
<sequence length="126" mass="13584">MHRSRGHALVIDARESTAAEAADFRAAALGATARPFPPAPQFTTHHRALPGLVAAVQAVDDTPRTHLDVETDDVVAETARLTALGAEEVSRWQERRVLRAPGGHLLRVLPVESDAGAFRAQGRVWP</sequence>
<evidence type="ECO:0000259" key="1">
    <source>
        <dbReference type="Pfam" id="PF18029"/>
    </source>
</evidence>
<keyword evidence="3" id="KW-1185">Reference proteome</keyword>
<dbReference type="Proteomes" id="UP000595703">
    <property type="component" value="Chromosome"/>
</dbReference>
<dbReference type="InterPro" id="IPR041581">
    <property type="entry name" value="Glyoxalase_6"/>
</dbReference>